<organism evidence="1 2">
    <name type="scientific">Nostoc minutum NIES-26</name>
    <dbReference type="NCBI Taxonomy" id="1844469"/>
    <lineage>
        <taxon>Bacteria</taxon>
        <taxon>Bacillati</taxon>
        <taxon>Cyanobacteriota</taxon>
        <taxon>Cyanophyceae</taxon>
        <taxon>Nostocales</taxon>
        <taxon>Nostocaceae</taxon>
        <taxon>Nostoc</taxon>
    </lineage>
</organism>
<keyword evidence="2" id="KW-1185">Reference proteome</keyword>
<reference evidence="1" key="1">
    <citation type="submission" date="2016-04" db="EMBL/GenBank/DDBJ databases">
        <authorList>
            <person name="Tabuchi Yagui T.R."/>
        </authorList>
    </citation>
    <scope>NUCLEOTIDE SEQUENCE [LARGE SCALE GENOMIC DNA]</scope>
    <source>
        <strain evidence="1">NIES-26</strain>
    </source>
</reference>
<comment type="caution">
    <text evidence="1">The sequence shown here is derived from an EMBL/GenBank/DDBJ whole genome shotgun (WGS) entry which is preliminary data.</text>
</comment>
<sequence length="77" mass="8487">MKKLSKSVAIAAYKPPKAAVYAAFTVLSSDSVYPNANFPHTKKKSGILGYITSKIAIAFNRVRLDYTCEDWRCITVG</sequence>
<name>A0A367Q215_9NOSO</name>
<gene>
    <name evidence="1" type="ORF">A6770_06265</name>
</gene>
<proteinExistence type="predicted"/>
<dbReference type="EMBL" id="LXQD01000350">
    <property type="protein sequence ID" value="RCJ18177.1"/>
    <property type="molecule type" value="Genomic_DNA"/>
</dbReference>
<evidence type="ECO:0000313" key="2">
    <source>
        <dbReference type="Proteomes" id="UP000252107"/>
    </source>
</evidence>
<dbReference type="AlphaFoldDB" id="A0A367Q215"/>
<evidence type="ECO:0000313" key="1">
    <source>
        <dbReference type="EMBL" id="RCJ18177.1"/>
    </source>
</evidence>
<accession>A0A367Q215</accession>
<dbReference type="Proteomes" id="UP000252107">
    <property type="component" value="Unassembled WGS sequence"/>
</dbReference>
<protein>
    <submittedName>
        <fullName evidence="1">Uncharacterized protein</fullName>
    </submittedName>
</protein>